<keyword evidence="2" id="KW-0238">DNA-binding</keyword>
<dbReference type="GO" id="GO:0003677">
    <property type="term" value="F:DNA binding"/>
    <property type="evidence" value="ECO:0007669"/>
    <property type="project" value="UniProtKB-UniRule"/>
</dbReference>
<feature type="domain" description="HTH gntR-type" evidence="5">
    <location>
        <begin position="10"/>
        <end position="78"/>
    </location>
</feature>
<dbReference type="InterPro" id="IPR000524">
    <property type="entry name" value="Tscrpt_reg_HTH_GntR"/>
</dbReference>
<dbReference type="SMART" id="SM00345">
    <property type="entry name" value="HTH_GNTR"/>
    <property type="match status" value="1"/>
</dbReference>
<sequence length="242" mass="26655">MKGGSVTHAVPQYERIKRTILERIETGRLKPGDRIPSENELLRDMGVSRMTVNRALRELSQAGVLVRVQGTGTYVAERKAPVEILELRSIADQLQAAGQTHSQRLVTLETVAAAGGLAEEMHLPPGSRVFHSVVLHLGDGIPVQVEDRYVNPAIFPNYLDTDFTRVTPYAALMGAAVLSEVEHIVEAALPDATIRELLDLDDGEPCLILRRRTWTHDDVATVSRLSHPGSSQCFGTRFAYRA</sequence>
<name>A0A7Y0HCX9_9PROT</name>
<dbReference type="SUPFAM" id="SSF64288">
    <property type="entry name" value="Chorismate lyase-like"/>
    <property type="match status" value="1"/>
</dbReference>
<dbReference type="PANTHER" id="PTHR44846:SF16">
    <property type="entry name" value="TRANSCRIPTIONAL REGULATOR PHNF-RELATED"/>
    <property type="match status" value="1"/>
</dbReference>
<dbReference type="FunFam" id="1.10.10.10:FF:000079">
    <property type="entry name" value="GntR family transcriptional regulator"/>
    <property type="match status" value="1"/>
</dbReference>
<dbReference type="AlphaFoldDB" id="A0A7Y0HCX9"/>
<dbReference type="NCBIfam" id="TIGR02018">
    <property type="entry name" value="his_ut_repres"/>
    <property type="match status" value="1"/>
</dbReference>
<keyword evidence="3" id="KW-0804">Transcription</keyword>
<evidence type="ECO:0000256" key="3">
    <source>
        <dbReference type="ARBA" id="ARBA00023163"/>
    </source>
</evidence>
<dbReference type="SMART" id="SM00866">
    <property type="entry name" value="UTRA"/>
    <property type="match status" value="1"/>
</dbReference>
<comment type="caution">
    <text evidence="6">The sequence shown here is derived from an EMBL/GenBank/DDBJ whole genome shotgun (WGS) entry which is preliminary data.</text>
</comment>
<dbReference type="Pfam" id="PF07702">
    <property type="entry name" value="UTRA"/>
    <property type="match status" value="1"/>
</dbReference>
<evidence type="ECO:0000256" key="1">
    <source>
        <dbReference type="ARBA" id="ARBA00023015"/>
    </source>
</evidence>
<keyword evidence="7" id="KW-1185">Reference proteome</keyword>
<evidence type="ECO:0000313" key="7">
    <source>
        <dbReference type="Proteomes" id="UP000539372"/>
    </source>
</evidence>
<gene>
    <name evidence="6" type="primary">hutC</name>
    <name evidence="6" type="ORF">HH303_01790</name>
</gene>
<dbReference type="PROSITE" id="PS50949">
    <property type="entry name" value="HTH_GNTR"/>
    <property type="match status" value="1"/>
</dbReference>
<protein>
    <recommendedName>
        <fullName evidence="4">Histidine utilization repressor</fullName>
    </recommendedName>
</protein>
<dbReference type="InterPro" id="IPR028978">
    <property type="entry name" value="Chorismate_lyase_/UTRA_dom_sf"/>
</dbReference>
<proteinExistence type="predicted"/>
<dbReference type="InterPro" id="IPR050679">
    <property type="entry name" value="Bact_HTH_transcr_reg"/>
</dbReference>
<dbReference type="Gene3D" id="1.10.10.10">
    <property type="entry name" value="Winged helix-like DNA-binding domain superfamily/Winged helix DNA-binding domain"/>
    <property type="match status" value="1"/>
</dbReference>
<dbReference type="InterPro" id="IPR036388">
    <property type="entry name" value="WH-like_DNA-bd_sf"/>
</dbReference>
<dbReference type="PANTHER" id="PTHR44846">
    <property type="entry name" value="MANNOSYL-D-GLYCERATE TRANSPORT/METABOLISM SYSTEM REPRESSOR MNGR-RELATED"/>
    <property type="match status" value="1"/>
</dbReference>
<dbReference type="InterPro" id="IPR010248">
    <property type="entry name" value="His_ut_repres"/>
</dbReference>
<evidence type="ECO:0000256" key="2">
    <source>
        <dbReference type="ARBA" id="ARBA00023125"/>
    </source>
</evidence>
<dbReference type="Gene3D" id="3.40.1410.10">
    <property type="entry name" value="Chorismate lyase-like"/>
    <property type="match status" value="1"/>
</dbReference>
<reference evidence="6 7" key="1">
    <citation type="submission" date="2020-04" db="EMBL/GenBank/DDBJ databases">
        <title>Rhodospirillaceae bacterium KN72 isolated from deep sea.</title>
        <authorList>
            <person name="Zhang D.-C."/>
        </authorList>
    </citation>
    <scope>NUCLEOTIDE SEQUENCE [LARGE SCALE GENOMIC DNA]</scope>
    <source>
        <strain evidence="6 7">KN72</strain>
    </source>
</reference>
<organism evidence="6 7">
    <name type="scientific">Pacificispira spongiicola</name>
    <dbReference type="NCBI Taxonomy" id="2729598"/>
    <lineage>
        <taxon>Bacteria</taxon>
        <taxon>Pseudomonadati</taxon>
        <taxon>Pseudomonadota</taxon>
        <taxon>Alphaproteobacteria</taxon>
        <taxon>Rhodospirillales</taxon>
        <taxon>Rhodospirillaceae</taxon>
        <taxon>Pacificispira</taxon>
    </lineage>
</organism>
<dbReference type="Proteomes" id="UP000539372">
    <property type="component" value="Unassembled WGS sequence"/>
</dbReference>
<dbReference type="Pfam" id="PF00392">
    <property type="entry name" value="GntR"/>
    <property type="match status" value="1"/>
</dbReference>
<dbReference type="EMBL" id="JABBNT010000001">
    <property type="protein sequence ID" value="NMM43191.1"/>
    <property type="molecule type" value="Genomic_DNA"/>
</dbReference>
<dbReference type="CDD" id="cd07377">
    <property type="entry name" value="WHTH_GntR"/>
    <property type="match status" value="1"/>
</dbReference>
<dbReference type="InterPro" id="IPR036390">
    <property type="entry name" value="WH_DNA-bd_sf"/>
</dbReference>
<dbReference type="GO" id="GO:0045892">
    <property type="term" value="P:negative regulation of DNA-templated transcription"/>
    <property type="evidence" value="ECO:0007669"/>
    <property type="project" value="UniProtKB-UniRule"/>
</dbReference>
<evidence type="ECO:0000259" key="5">
    <source>
        <dbReference type="PROSITE" id="PS50949"/>
    </source>
</evidence>
<keyword evidence="1" id="KW-0805">Transcription regulation</keyword>
<dbReference type="SUPFAM" id="SSF46785">
    <property type="entry name" value="Winged helix' DNA-binding domain"/>
    <property type="match status" value="1"/>
</dbReference>
<dbReference type="InterPro" id="IPR011663">
    <property type="entry name" value="UTRA"/>
</dbReference>
<dbReference type="GO" id="GO:0003700">
    <property type="term" value="F:DNA-binding transcription factor activity"/>
    <property type="evidence" value="ECO:0007669"/>
    <property type="project" value="UniProtKB-UniRule"/>
</dbReference>
<dbReference type="GO" id="GO:0006547">
    <property type="term" value="P:L-histidine metabolic process"/>
    <property type="evidence" value="ECO:0007669"/>
    <property type="project" value="UniProtKB-UniRule"/>
</dbReference>
<evidence type="ECO:0000313" key="6">
    <source>
        <dbReference type="EMBL" id="NMM43191.1"/>
    </source>
</evidence>
<accession>A0A7Y0HCX9</accession>
<evidence type="ECO:0000256" key="4">
    <source>
        <dbReference type="NCBIfam" id="TIGR02018"/>
    </source>
</evidence>
<dbReference type="PRINTS" id="PR00035">
    <property type="entry name" value="HTHGNTR"/>
</dbReference>